<dbReference type="Proteomes" id="UP000199120">
    <property type="component" value="Unassembled WGS sequence"/>
</dbReference>
<dbReference type="AlphaFoldDB" id="A0A1H7RQE9"/>
<organism evidence="1 2">
    <name type="scientific">Paraburkholderia caballeronis</name>
    <dbReference type="NCBI Taxonomy" id="416943"/>
    <lineage>
        <taxon>Bacteria</taxon>
        <taxon>Pseudomonadati</taxon>
        <taxon>Pseudomonadota</taxon>
        <taxon>Betaproteobacteria</taxon>
        <taxon>Burkholderiales</taxon>
        <taxon>Burkholderiaceae</taxon>
        <taxon>Paraburkholderia</taxon>
    </lineage>
</organism>
<evidence type="ECO:0000313" key="1">
    <source>
        <dbReference type="EMBL" id="SEL62413.1"/>
    </source>
</evidence>
<gene>
    <name evidence="1" type="ORF">SAMN05192542_110138</name>
</gene>
<dbReference type="EMBL" id="FOAJ01000010">
    <property type="protein sequence ID" value="SEL62413.1"/>
    <property type="molecule type" value="Genomic_DNA"/>
</dbReference>
<proteinExistence type="predicted"/>
<accession>A0A1H7RQE9</accession>
<evidence type="ECO:0000313" key="2">
    <source>
        <dbReference type="Proteomes" id="UP000199120"/>
    </source>
</evidence>
<sequence length="299" mass="34029">MACDPEQRKARYLVPDLRRAGDAPVAGRCAARRSELRRSVLVPGICKRDYAAAVRMRAGHRWEAPPATIRAGHWCSQCWYLRQRDTLERMQEIAASRGGLCLSDEYVNQRQPLRWRCAHGHEWESPAAIVKGHWCQHCQRENSRTSIERMREIATERGGLCLSERYVNAGSYLQWQCTHGHIWDATATKIQQGQWCPYCSGHRHLLADMQALAQARGGECLSDAYVKMDYKLQWRCDHGHTWAATPAIVVSGSWCLHCRHERSQYATWNGCTNWPRSAVGSVCRNVTCFCTSISASPTL</sequence>
<evidence type="ECO:0008006" key="3">
    <source>
        <dbReference type="Google" id="ProtNLM"/>
    </source>
</evidence>
<reference evidence="2" key="1">
    <citation type="submission" date="2016-10" db="EMBL/GenBank/DDBJ databases">
        <authorList>
            <person name="Varghese N."/>
            <person name="Submissions S."/>
        </authorList>
    </citation>
    <scope>NUCLEOTIDE SEQUENCE [LARGE SCALE GENOMIC DNA]</scope>
    <source>
        <strain evidence="2">LMG 26416</strain>
    </source>
</reference>
<keyword evidence="2" id="KW-1185">Reference proteome</keyword>
<name>A0A1H7RQE9_9BURK</name>
<protein>
    <recommendedName>
        <fullName evidence="3">Zinc-ribbon domain-containing protein</fullName>
    </recommendedName>
</protein>